<evidence type="ECO:0000256" key="3">
    <source>
        <dbReference type="ARBA" id="ARBA00022729"/>
    </source>
</evidence>
<dbReference type="PANTHER" id="PTHR46847:SF1">
    <property type="entry name" value="D-ALLOSE-BINDING PERIPLASMIC PROTEIN-RELATED"/>
    <property type="match status" value="1"/>
</dbReference>
<dbReference type="GO" id="GO:0030246">
    <property type="term" value="F:carbohydrate binding"/>
    <property type="evidence" value="ECO:0007669"/>
    <property type="project" value="UniProtKB-ARBA"/>
</dbReference>
<keyword evidence="3 4" id="KW-0732">Signal</keyword>
<feature type="domain" description="Periplasmic binding protein" evidence="5">
    <location>
        <begin position="44"/>
        <end position="303"/>
    </location>
</feature>
<evidence type="ECO:0000256" key="2">
    <source>
        <dbReference type="ARBA" id="ARBA00007639"/>
    </source>
</evidence>
<evidence type="ECO:0000313" key="6">
    <source>
        <dbReference type="EMBL" id="SCM76013.1"/>
    </source>
</evidence>
<evidence type="ECO:0000256" key="4">
    <source>
        <dbReference type="SAM" id="SignalP"/>
    </source>
</evidence>
<dbReference type="InterPro" id="IPR028082">
    <property type="entry name" value="Peripla_BP_I"/>
</dbReference>
<comment type="similarity">
    <text evidence="2">Belongs to the bacterial solute-binding protein 2 family.</text>
</comment>
<dbReference type="Gene3D" id="3.40.50.2300">
    <property type="match status" value="2"/>
</dbReference>
<dbReference type="GO" id="GO:0030313">
    <property type="term" value="C:cell envelope"/>
    <property type="evidence" value="ECO:0007669"/>
    <property type="project" value="UniProtKB-SubCell"/>
</dbReference>
<dbReference type="EMBL" id="FMJD01000007">
    <property type="protein sequence ID" value="SCM76013.1"/>
    <property type="molecule type" value="Genomic_DNA"/>
</dbReference>
<dbReference type="Pfam" id="PF13407">
    <property type="entry name" value="Peripla_BP_4"/>
    <property type="match status" value="1"/>
</dbReference>
<feature type="signal peptide" evidence="4">
    <location>
        <begin position="1"/>
        <end position="33"/>
    </location>
</feature>
<organism evidence="6">
    <name type="scientific">uncultured Pleomorphomonas sp</name>
    <dbReference type="NCBI Taxonomy" id="442121"/>
    <lineage>
        <taxon>Bacteria</taxon>
        <taxon>Pseudomonadati</taxon>
        <taxon>Pseudomonadota</taxon>
        <taxon>Alphaproteobacteria</taxon>
        <taxon>Hyphomicrobiales</taxon>
        <taxon>Pleomorphomonadaceae</taxon>
        <taxon>Pleomorphomonas</taxon>
        <taxon>environmental samples</taxon>
    </lineage>
</organism>
<dbReference type="RefSeq" id="WP_165790772.1">
    <property type="nucleotide sequence ID" value="NZ_LT608334.1"/>
</dbReference>
<dbReference type="AlphaFoldDB" id="A0A212LEN4"/>
<dbReference type="CDD" id="cd06305">
    <property type="entry name" value="PBP1_methylthioribose_binding-like"/>
    <property type="match status" value="1"/>
</dbReference>
<dbReference type="SUPFAM" id="SSF53822">
    <property type="entry name" value="Periplasmic binding protein-like I"/>
    <property type="match status" value="1"/>
</dbReference>
<dbReference type="InterPro" id="IPR025997">
    <property type="entry name" value="SBP_2_dom"/>
</dbReference>
<feature type="chain" id="PRO_5012262066" evidence="4">
    <location>
        <begin position="34"/>
        <end position="334"/>
    </location>
</feature>
<reference evidence="6" key="1">
    <citation type="submission" date="2016-08" db="EMBL/GenBank/DDBJ databases">
        <authorList>
            <person name="Seilhamer J.J."/>
        </authorList>
    </citation>
    <scope>NUCLEOTIDE SEQUENCE</scope>
    <source>
        <strain evidence="6">86</strain>
    </source>
</reference>
<gene>
    <name evidence="6" type="ORF">KL86PLE_30460</name>
</gene>
<sequence>MSIGGHDRKGAWRRALATAVAVTVMAAAGAASADEALSLKGKKIGVAVVGTQHFWDREAFNGAVEKVKELGGEVLPVDGGRDNQVHADNHDVFLTNKVDAVISILGDAAVEPKFKALQEKGVPVFTVDHLSPYAINNTTSDNYYIGTTIGRYLADSLGGKGKVAFFNAFENSLRICGIRAQLAKYVLKDYPGIEIVQPELAEAFANAPEDARKKTLDLLTQYPKGTLDAIHVACWDQPAIGVVQALEEAGRTEIKVTAVDAGPDTLEIIAEKDSPFVANVAQQPHKIGATSAENVARYFAGEKLLPQTFVDVVPVNGPEEAKKVYAELGYGKLD</sequence>
<comment type="subcellular location">
    <subcellularLocation>
        <location evidence="1">Cell envelope</location>
    </subcellularLocation>
</comment>
<evidence type="ECO:0000259" key="5">
    <source>
        <dbReference type="Pfam" id="PF13407"/>
    </source>
</evidence>
<proteinExistence type="inferred from homology"/>
<dbReference type="PANTHER" id="PTHR46847">
    <property type="entry name" value="D-ALLOSE-BINDING PERIPLASMIC PROTEIN-RELATED"/>
    <property type="match status" value="1"/>
</dbReference>
<name>A0A212LEN4_9HYPH</name>
<protein>
    <submittedName>
        <fullName evidence="6">ABC transporter, substrate binding component</fullName>
    </submittedName>
</protein>
<evidence type="ECO:0000256" key="1">
    <source>
        <dbReference type="ARBA" id="ARBA00004196"/>
    </source>
</evidence>
<accession>A0A212LEN4</accession>